<dbReference type="PANTHER" id="PTHR33841:SF1">
    <property type="entry name" value="DNA METHYLTRANSFERASE A"/>
    <property type="match status" value="1"/>
</dbReference>
<dbReference type="Proteomes" id="UP000201169">
    <property type="component" value="Chromosome"/>
</dbReference>
<dbReference type="Pfam" id="PF02384">
    <property type="entry name" value="N6_Mtase"/>
    <property type="match status" value="1"/>
</dbReference>
<dbReference type="KEGG" id="cavi:CAV_1426"/>
<dbReference type="Gene3D" id="3.40.50.150">
    <property type="entry name" value="Vaccinia Virus protein VP39"/>
    <property type="match status" value="1"/>
</dbReference>
<accession>A0A222MYH8</accession>
<dbReference type="EC" id="2.1.1.72" evidence="2"/>
<dbReference type="PROSITE" id="PS00092">
    <property type="entry name" value="N6_MTASE"/>
    <property type="match status" value="1"/>
</dbReference>
<evidence type="ECO:0000313" key="10">
    <source>
        <dbReference type="EMBL" id="ASQ31043.1"/>
    </source>
</evidence>
<evidence type="ECO:0000256" key="6">
    <source>
        <dbReference type="ARBA" id="ARBA00022747"/>
    </source>
</evidence>
<dbReference type="GO" id="GO:0009007">
    <property type="term" value="F:site-specific DNA-methyltransferase (adenine-specific) activity"/>
    <property type="evidence" value="ECO:0007669"/>
    <property type="project" value="UniProtKB-EC"/>
</dbReference>
<evidence type="ECO:0000256" key="2">
    <source>
        <dbReference type="ARBA" id="ARBA00011900"/>
    </source>
</evidence>
<dbReference type="PANTHER" id="PTHR33841">
    <property type="entry name" value="DNA METHYLTRANSFERASE YEEA-RELATED"/>
    <property type="match status" value="1"/>
</dbReference>
<proteinExistence type="inferred from homology"/>
<keyword evidence="6" id="KW-0680">Restriction system</keyword>
<dbReference type="OrthoDB" id="9761012at2"/>
<evidence type="ECO:0000256" key="7">
    <source>
        <dbReference type="ARBA" id="ARBA00047942"/>
    </source>
</evidence>
<keyword evidence="10" id="KW-0255">Endonuclease</keyword>
<evidence type="ECO:0000259" key="8">
    <source>
        <dbReference type="Pfam" id="PF02384"/>
    </source>
</evidence>
<evidence type="ECO:0000256" key="5">
    <source>
        <dbReference type="ARBA" id="ARBA00022691"/>
    </source>
</evidence>
<dbReference type="Pfam" id="PF07669">
    <property type="entry name" value="Eco57I"/>
    <property type="match status" value="2"/>
</dbReference>
<evidence type="ECO:0000259" key="9">
    <source>
        <dbReference type="Pfam" id="PF07669"/>
    </source>
</evidence>
<keyword evidence="10" id="KW-0378">Hydrolase</keyword>
<dbReference type="GO" id="GO:0003677">
    <property type="term" value="F:DNA binding"/>
    <property type="evidence" value="ECO:0007669"/>
    <property type="project" value="InterPro"/>
</dbReference>
<dbReference type="REBASE" id="212273">
    <property type="entry name" value="Cav24591ORF1426P"/>
</dbReference>
<dbReference type="InterPro" id="IPR029063">
    <property type="entry name" value="SAM-dependent_MTases_sf"/>
</dbReference>
<gene>
    <name evidence="10" type="ORF">CAV_1426</name>
</gene>
<keyword evidence="11" id="KW-1185">Reference proteome</keyword>
<dbReference type="GO" id="GO:0009307">
    <property type="term" value="P:DNA restriction-modification system"/>
    <property type="evidence" value="ECO:0007669"/>
    <property type="project" value="UniProtKB-KW"/>
</dbReference>
<comment type="catalytic activity">
    <reaction evidence="7">
        <text>a 2'-deoxyadenosine in DNA + S-adenosyl-L-methionine = an N(6)-methyl-2'-deoxyadenosine in DNA + S-adenosyl-L-homocysteine + H(+)</text>
        <dbReference type="Rhea" id="RHEA:15197"/>
        <dbReference type="Rhea" id="RHEA-COMP:12418"/>
        <dbReference type="Rhea" id="RHEA-COMP:12419"/>
        <dbReference type="ChEBI" id="CHEBI:15378"/>
        <dbReference type="ChEBI" id="CHEBI:57856"/>
        <dbReference type="ChEBI" id="CHEBI:59789"/>
        <dbReference type="ChEBI" id="CHEBI:90615"/>
        <dbReference type="ChEBI" id="CHEBI:90616"/>
        <dbReference type="EC" id="2.1.1.72"/>
    </reaction>
</comment>
<dbReference type="InterPro" id="IPR002052">
    <property type="entry name" value="DNA_methylase_N6_adenine_CS"/>
</dbReference>
<keyword evidence="10" id="KW-0540">Nuclease</keyword>
<feature type="domain" description="Type II methyltransferase M.TaqI-like" evidence="9">
    <location>
        <begin position="845"/>
        <end position="938"/>
    </location>
</feature>
<keyword evidence="4" id="KW-0808">Transferase</keyword>
<dbReference type="EMBL" id="CP022347">
    <property type="protein sequence ID" value="ASQ31043.1"/>
    <property type="molecule type" value="Genomic_DNA"/>
</dbReference>
<feature type="domain" description="Type II methyltransferase M.TaqI-like" evidence="9">
    <location>
        <begin position="724"/>
        <end position="830"/>
    </location>
</feature>
<dbReference type="GO" id="GO:0004519">
    <property type="term" value="F:endonuclease activity"/>
    <property type="evidence" value="ECO:0007669"/>
    <property type="project" value="UniProtKB-KW"/>
</dbReference>
<dbReference type="GO" id="GO:0008170">
    <property type="term" value="F:N-methyltransferase activity"/>
    <property type="evidence" value="ECO:0007669"/>
    <property type="project" value="InterPro"/>
</dbReference>
<feature type="domain" description="DNA methylase adenine-specific" evidence="8">
    <location>
        <begin position="504"/>
        <end position="597"/>
    </location>
</feature>
<sequence>MPHAFHFLSNNLFTSYTLEVDFPQIYDFEGNKDQAKKALDSIKAIYNKEKFISQNEHQFEDDFISEVLEILGWSFIRQEEKIIQGKLEKPDFLLFTNQDSKNTYLQIPKEQRTANNEHFSVIAESKAYKVEIDNKKIKDNPHFQILRYLSNLKKDYGILTNGRIWRFYDNSKLSATKIFYEIDLEAILAMDNPHDESTLESSRQAESKSHILSQLQAFNYFYHIFHAKNFTQDSKDTSTISHILEKNAQSKTNIEDDLQSLIYGINGRDSLFEKIGACIYAANAESSLEQVYENALYFIFRLLFIAYFEDKFDDVLEKHSCFKQRISLYALLNEIKYDEVKQSGVSPKHKSYIGIARLEEIFRIYNEGNPNYDMPLFNGGLFDSTKTALLATPKIFSDTDLIEILETLFYYTDSLNTYKRDYRTLSVAHLGTIYEGLLSYFFDKADEDIFYLVYAPKIRGKAKGKAKSQDIIEGYFDSYDYEKIAKTHTIHRIQNYKKGQIYLKNTSNSRKSTASFYTPESITKFLCQEALQESIKTTLNDKNILRFKILDNACGSGHFLIESLNAITKIVLESFDSFPSFKTLYEREKDNITQNITEYIKDYQIDESDIIKRLLLKRVIFGVDVNPFSIELSKLSLWIDSFIFGTPLSFLEHHIKCGNALIGTSIADFKQNTLAKSKGLFLQDLDSKFNALQEVFYKLDSIKDSTEIDIKESKRLYQDEILPTLTKLNLYLNYQNAKHFIKDPQERQSLLALQQAGLESLEQDKKAKDLIESYAKTYRFFNYEIEFPEIVSDGVFIGFDIIIGNPPWDKTKFSDSDFFPQFISNYRTLSNSKKEEIKTNLLDKPYIKAQYEREKTFIQSVNDYYKESYPLNSGSGDGNLFRFFVEKNLHLLAKNATLNYVLPSALMLEEGSLSLRKEILENKRLNFFYSFENREKIFDIDSRYKFALMQVQNTQADSTHKIKTMFYKTNIDSVYDTNNIIETSLEEIATLSPSQLALQEVRDKKDLEILAKCYASFKPLSLEWLDFRNELHMTADKDLFIESFSDDLLPLYEGKMIHQFNAEFSEPTYFLDSTSFDKRLRSKEIHRLKQDLGLNSKEYERLLESMLEGKESKMTKEELEDSIIRYDREFFRLGFRGIASDTNERTLIFSLLPKNVGFGHSMFANIPKRCIIDSHGAIAIQSVSHKRLLFALGIFNSLVVDYIARGMVQINVSKTYLERIPLPQPSDEELESKQDYAYIYKNALILQLYHDKAGDFEDLQKEFGIDKGQIPSTQKAYDTLRAKLDIHIAKLYGLSKEEFCAMLESFKVLNDKQPHYIALLKSLWE</sequence>
<name>A0A222MYH8_9BACT</name>
<evidence type="ECO:0000313" key="11">
    <source>
        <dbReference type="Proteomes" id="UP000201169"/>
    </source>
</evidence>
<reference evidence="10 11" key="1">
    <citation type="submission" date="2017-07" db="EMBL/GenBank/DDBJ databases">
        <title>Analysis of two Campylobacter avium genomes and identification of a novel hippuricase gene.</title>
        <authorList>
            <person name="Miller W.G."/>
            <person name="Chapman M.H."/>
            <person name="Yee E."/>
            <person name="Revez J."/>
            <person name="Bono J.L."/>
            <person name="Rossi M."/>
        </authorList>
    </citation>
    <scope>NUCLEOTIDE SEQUENCE [LARGE SCALE GENOMIC DNA]</scope>
    <source>
        <strain evidence="10 11">LMG 24591</strain>
    </source>
</reference>
<dbReference type="InterPro" id="IPR050953">
    <property type="entry name" value="N4_N6_ade-DNA_methylase"/>
</dbReference>
<dbReference type="InterPro" id="IPR003356">
    <property type="entry name" value="DNA_methylase_A-5"/>
</dbReference>
<evidence type="ECO:0000256" key="1">
    <source>
        <dbReference type="ARBA" id="ARBA00006594"/>
    </source>
</evidence>
<dbReference type="GO" id="GO:0032259">
    <property type="term" value="P:methylation"/>
    <property type="evidence" value="ECO:0007669"/>
    <property type="project" value="UniProtKB-KW"/>
</dbReference>
<dbReference type="RefSeq" id="WP_094325853.1">
    <property type="nucleotide sequence ID" value="NZ_CP022347.1"/>
</dbReference>
<keyword evidence="5" id="KW-0949">S-adenosyl-L-methionine</keyword>
<keyword evidence="3" id="KW-0489">Methyltransferase</keyword>
<organism evidence="10 11">
    <name type="scientific">Campylobacter avium LMG 24591</name>
    <dbReference type="NCBI Taxonomy" id="522484"/>
    <lineage>
        <taxon>Bacteria</taxon>
        <taxon>Pseudomonadati</taxon>
        <taxon>Campylobacterota</taxon>
        <taxon>Epsilonproteobacteria</taxon>
        <taxon>Campylobacterales</taxon>
        <taxon>Campylobacteraceae</taxon>
        <taxon>Campylobacter</taxon>
    </lineage>
</organism>
<evidence type="ECO:0000256" key="4">
    <source>
        <dbReference type="ARBA" id="ARBA00022679"/>
    </source>
</evidence>
<dbReference type="SUPFAM" id="SSF53335">
    <property type="entry name" value="S-adenosyl-L-methionine-dependent methyltransferases"/>
    <property type="match status" value="1"/>
</dbReference>
<protein>
    <recommendedName>
        <fullName evidence="2">site-specific DNA-methyltransferase (adenine-specific)</fullName>
        <ecNumber evidence="2">2.1.1.72</ecNumber>
    </recommendedName>
</protein>
<dbReference type="InterPro" id="IPR011639">
    <property type="entry name" value="MethylTrfase_TaqI-like_dom"/>
</dbReference>
<evidence type="ECO:0000256" key="3">
    <source>
        <dbReference type="ARBA" id="ARBA00022603"/>
    </source>
</evidence>
<comment type="similarity">
    <text evidence="1">Belongs to the N(4)/N(6)-methyltransferase family.</text>
</comment>
<dbReference type="PRINTS" id="PR00507">
    <property type="entry name" value="N12N6MTFRASE"/>
</dbReference>